<reference evidence="2" key="3">
    <citation type="submission" date="2025-05" db="UniProtKB">
        <authorList>
            <consortium name="Ensembl"/>
        </authorList>
    </citation>
    <scope>IDENTIFICATION</scope>
    <source>
        <strain evidence="2">C57BL/6J</strain>
    </source>
</reference>
<keyword evidence="4" id="KW-1185">Reference proteome</keyword>
<protein>
    <submittedName>
        <fullName evidence="2">Predicted gene, 49395</fullName>
    </submittedName>
</protein>
<feature type="region of interest" description="Disordered" evidence="1">
    <location>
        <begin position="36"/>
        <end position="57"/>
    </location>
</feature>
<evidence type="ECO:0000313" key="3">
    <source>
        <dbReference type="MGI" id="MGI:6121627"/>
    </source>
</evidence>
<dbReference type="SMR" id="A0A286YCN5"/>
<dbReference type="Proteomes" id="UP000000589">
    <property type="component" value="Chromosome 13"/>
</dbReference>
<accession>A0A286YCN5</accession>
<reference evidence="2 4" key="1">
    <citation type="journal article" date="2009" name="PLoS Biol.">
        <title>Lineage-specific biology revealed by a finished genome assembly of the mouse.</title>
        <authorList>
            <consortium name="Mouse Genome Sequencing Consortium"/>
            <person name="Church D.M."/>
            <person name="Goodstadt L."/>
            <person name="Hillier L.W."/>
            <person name="Zody M.C."/>
            <person name="Goldstein S."/>
            <person name="She X."/>
            <person name="Bult C.J."/>
            <person name="Agarwala R."/>
            <person name="Cherry J.L."/>
            <person name="DiCuccio M."/>
            <person name="Hlavina W."/>
            <person name="Kapustin Y."/>
            <person name="Meric P."/>
            <person name="Maglott D."/>
            <person name="Birtle Z."/>
            <person name="Marques A.C."/>
            <person name="Graves T."/>
            <person name="Zhou S."/>
            <person name="Teague B."/>
            <person name="Potamousis K."/>
            <person name="Churas C."/>
            <person name="Place M."/>
            <person name="Herschleb J."/>
            <person name="Runnheim R."/>
            <person name="Forrest D."/>
            <person name="Amos-Landgraf J."/>
            <person name="Schwartz D.C."/>
            <person name="Cheng Z."/>
            <person name="Lindblad-Toh K."/>
            <person name="Eichler E.E."/>
            <person name="Ponting C.P."/>
        </authorList>
    </citation>
    <scope>NUCLEOTIDE SEQUENCE [LARGE SCALE GENOMIC DNA]</scope>
    <source>
        <strain evidence="2 4">C57BL/6J</strain>
    </source>
</reference>
<evidence type="ECO:0000313" key="4">
    <source>
        <dbReference type="Proteomes" id="UP000000589"/>
    </source>
</evidence>
<dbReference type="MGI" id="MGI:6121627">
    <property type="gene designation" value="Gm49395"/>
</dbReference>
<dbReference type="Ensembl" id="ENSMUST00000224997.2">
    <property type="protein sequence ID" value="ENSMUSP00000153073.2"/>
    <property type="gene ID" value="ENSMUSG00000114470.2"/>
</dbReference>
<evidence type="ECO:0000256" key="1">
    <source>
        <dbReference type="SAM" id="MobiDB-lite"/>
    </source>
</evidence>
<dbReference type="AGR" id="MGI:6121627"/>
<evidence type="ECO:0000313" key="2">
    <source>
        <dbReference type="Ensembl" id="ENSMUSP00000153073.2"/>
    </source>
</evidence>
<name>A0A286YCN5_MOUSE</name>
<proteinExistence type="predicted"/>
<dbReference type="Bgee" id="ENSMUSG00000114470">
    <property type="expression patterns" value="Expressed in ectoplacental cone and 60 other cell types or tissues"/>
</dbReference>
<reference evidence="2" key="2">
    <citation type="journal article" date="2011" name="PLoS Biol.">
        <title>Modernizing reference genome assemblies.</title>
        <authorList>
            <person name="Church D.M."/>
            <person name="Schneider V.A."/>
            <person name="Graves T."/>
            <person name="Auger K."/>
            <person name="Cunningham F."/>
            <person name="Bouk N."/>
            <person name="Chen H.C."/>
            <person name="Agarwala R."/>
            <person name="McLaren W.M."/>
            <person name="Ritchie G.R."/>
            <person name="Albracht D."/>
            <person name="Kremitzki M."/>
            <person name="Rock S."/>
            <person name="Kotkiewicz H."/>
            <person name="Kremitzki C."/>
            <person name="Wollam A."/>
            <person name="Trani L."/>
            <person name="Fulton L."/>
            <person name="Fulton R."/>
            <person name="Matthews L."/>
            <person name="Whitehead S."/>
            <person name="Chow W."/>
            <person name="Torrance J."/>
            <person name="Dunn M."/>
            <person name="Harden G."/>
            <person name="Threadgold G."/>
            <person name="Wood J."/>
            <person name="Collins J."/>
            <person name="Heath P."/>
            <person name="Griffiths G."/>
            <person name="Pelan S."/>
            <person name="Grafham D."/>
            <person name="Eichler E.E."/>
            <person name="Weinstock G."/>
            <person name="Mardis E.R."/>
            <person name="Wilson R.K."/>
            <person name="Howe K."/>
            <person name="Flicek P."/>
            <person name="Hubbard T."/>
        </authorList>
    </citation>
    <scope>NUCLEOTIDE SEQUENCE [LARGE SCALE GENOMIC DNA]</scope>
    <source>
        <strain evidence="2">C57BL/6J</strain>
    </source>
</reference>
<dbReference type="AlphaFoldDB" id="A0A286YCN5"/>
<organism evidence="2 4">
    <name type="scientific">Mus musculus</name>
    <name type="common">Mouse</name>
    <dbReference type="NCBI Taxonomy" id="10090"/>
    <lineage>
        <taxon>Eukaryota</taxon>
        <taxon>Metazoa</taxon>
        <taxon>Chordata</taxon>
        <taxon>Craniata</taxon>
        <taxon>Vertebrata</taxon>
        <taxon>Euteleostomi</taxon>
        <taxon>Mammalia</taxon>
        <taxon>Eutheria</taxon>
        <taxon>Euarchontoglires</taxon>
        <taxon>Glires</taxon>
        <taxon>Rodentia</taxon>
        <taxon>Myomorpha</taxon>
        <taxon>Muroidea</taxon>
        <taxon>Muridae</taxon>
        <taxon>Murinae</taxon>
        <taxon>Mus</taxon>
        <taxon>Mus</taxon>
    </lineage>
</organism>
<dbReference type="Ensembl" id="ENSMUST00000224495.2">
    <property type="protein sequence ID" value="ENSMUSP00000152908.2"/>
    <property type="gene ID" value="ENSMUSG00000114470.2"/>
</dbReference>
<gene>
    <name evidence="2 3" type="primary">Gm49395</name>
</gene>
<sequence length="57" mass="6373">MVPRRPASLEVTVACIWLLTGARLLWTQVLPERGPLRPYCSEPPFRHKGSGRSKSLG</sequence>
<dbReference type="VEuPathDB" id="HostDB:ENSMUSG00000114470"/>